<keyword evidence="12" id="KW-0624">Polysaccharide degradation</keyword>
<organism evidence="20 21">
    <name type="scientific">Fusarium piperis</name>
    <dbReference type="NCBI Taxonomy" id="1435070"/>
    <lineage>
        <taxon>Eukaryota</taxon>
        <taxon>Fungi</taxon>
        <taxon>Dikarya</taxon>
        <taxon>Ascomycota</taxon>
        <taxon>Pezizomycotina</taxon>
        <taxon>Sordariomycetes</taxon>
        <taxon>Hypocreomycetidae</taxon>
        <taxon>Hypocreales</taxon>
        <taxon>Nectriaceae</taxon>
        <taxon>Fusarium</taxon>
        <taxon>Fusarium solani species complex</taxon>
    </lineage>
</organism>
<dbReference type="SMART" id="SM00257">
    <property type="entry name" value="LysM"/>
    <property type="match status" value="2"/>
</dbReference>
<dbReference type="InterPro" id="IPR018392">
    <property type="entry name" value="LysM"/>
</dbReference>
<dbReference type="GO" id="GO:0000272">
    <property type="term" value="P:polysaccharide catabolic process"/>
    <property type="evidence" value="ECO:0007669"/>
    <property type="project" value="UniProtKB-KW"/>
</dbReference>
<dbReference type="PROSITE" id="PS50941">
    <property type="entry name" value="CHIT_BIND_I_2"/>
    <property type="match status" value="1"/>
</dbReference>
<evidence type="ECO:0000256" key="12">
    <source>
        <dbReference type="ARBA" id="ARBA00023326"/>
    </source>
</evidence>
<evidence type="ECO:0000256" key="10">
    <source>
        <dbReference type="ARBA" id="ARBA00023277"/>
    </source>
</evidence>
<keyword evidence="21" id="KW-1185">Reference proteome</keyword>
<name>A0A9W8W3M6_9HYPO</name>
<keyword evidence="6 14" id="KW-0147">Chitin-binding</keyword>
<feature type="disulfide bond" evidence="14">
    <location>
        <begin position="460"/>
        <end position="474"/>
    </location>
</feature>
<comment type="catalytic activity">
    <reaction evidence="1">
        <text>Random endo-hydrolysis of N-acetyl-beta-D-glucosaminide (1-&gt;4)-beta-linkages in chitin and chitodextrins.</text>
        <dbReference type="EC" id="3.2.1.14"/>
    </reaction>
</comment>
<evidence type="ECO:0000256" key="9">
    <source>
        <dbReference type="ARBA" id="ARBA00023026"/>
    </source>
</evidence>
<dbReference type="InterPro" id="IPR017853">
    <property type="entry name" value="GH"/>
</dbReference>
<evidence type="ECO:0000256" key="5">
    <source>
        <dbReference type="ARBA" id="ARBA00022525"/>
    </source>
</evidence>
<proteinExistence type="inferred from homology"/>
<dbReference type="Pfam" id="PF00704">
    <property type="entry name" value="Glyco_hydro_18"/>
    <property type="match status" value="1"/>
</dbReference>
<dbReference type="PROSITE" id="PS51910">
    <property type="entry name" value="GH18_2"/>
    <property type="match status" value="1"/>
</dbReference>
<dbReference type="SUPFAM" id="SSF57016">
    <property type="entry name" value="Plant lectins/antimicrobial peptides"/>
    <property type="match status" value="1"/>
</dbReference>
<dbReference type="InterPro" id="IPR001002">
    <property type="entry name" value="Chitin-bd_1"/>
</dbReference>
<dbReference type="Gene3D" id="3.10.350.10">
    <property type="entry name" value="LysM domain"/>
    <property type="match status" value="2"/>
</dbReference>
<feature type="domain" description="LysM" evidence="18">
    <location>
        <begin position="369"/>
        <end position="417"/>
    </location>
</feature>
<reference evidence="20" key="1">
    <citation type="submission" date="2022-10" db="EMBL/GenBank/DDBJ databases">
        <title>Tapping the CABI collections for fungal endophytes: first genome assemblies for Collariella, Neodidymelliopsis, Ascochyta clinopodiicola, Didymella pomorum, Didymosphaeria variabile, Neocosmospora piperis and Neocucurbitaria cava.</title>
        <authorList>
            <person name="Hill R."/>
        </authorList>
    </citation>
    <scope>NUCLEOTIDE SEQUENCE</scope>
    <source>
        <strain evidence="20">IMI 366586</strain>
    </source>
</reference>
<dbReference type="SMART" id="SM00636">
    <property type="entry name" value="Glyco_18"/>
    <property type="match status" value="1"/>
</dbReference>
<keyword evidence="16" id="KW-0732">Signal</keyword>
<feature type="chain" id="PRO_5040935167" description="chitinase" evidence="16">
    <location>
        <begin position="22"/>
        <end position="935"/>
    </location>
</feature>
<dbReference type="InterPro" id="IPR001223">
    <property type="entry name" value="Glyco_hydro18_cat"/>
</dbReference>
<evidence type="ECO:0000256" key="6">
    <source>
        <dbReference type="ARBA" id="ARBA00022669"/>
    </source>
</evidence>
<comment type="subcellular location">
    <subcellularLocation>
        <location evidence="2">Secreted</location>
    </subcellularLocation>
</comment>
<dbReference type="PROSITE" id="PS51782">
    <property type="entry name" value="LYSM"/>
    <property type="match status" value="2"/>
</dbReference>
<dbReference type="Pfam" id="PF01476">
    <property type="entry name" value="LysM"/>
    <property type="match status" value="2"/>
</dbReference>
<dbReference type="InterPro" id="IPR036779">
    <property type="entry name" value="LysM_dom_sf"/>
</dbReference>
<feature type="signal peptide" evidence="16">
    <location>
        <begin position="1"/>
        <end position="21"/>
    </location>
</feature>
<keyword evidence="8" id="KW-0146">Chitin degradation</keyword>
<dbReference type="PANTHER" id="PTHR47700:SF2">
    <property type="entry name" value="CHITINASE"/>
    <property type="match status" value="1"/>
</dbReference>
<dbReference type="Gene3D" id="3.10.50.10">
    <property type="match status" value="1"/>
</dbReference>
<comment type="similarity">
    <text evidence="13">Belongs to the secreted LysM effector family.</text>
</comment>
<evidence type="ECO:0000313" key="20">
    <source>
        <dbReference type="EMBL" id="KAJ4307656.1"/>
    </source>
</evidence>
<dbReference type="InterPro" id="IPR011583">
    <property type="entry name" value="Chitinase_II/V-like_cat"/>
</dbReference>
<dbReference type="InterPro" id="IPR053214">
    <property type="entry name" value="LysM12-like"/>
</dbReference>
<dbReference type="InterPro" id="IPR029070">
    <property type="entry name" value="Chitinase_insertion_sf"/>
</dbReference>
<protein>
    <recommendedName>
        <fullName evidence="4">chitinase</fullName>
        <ecNumber evidence="4">3.2.1.14</ecNumber>
    </recommendedName>
</protein>
<dbReference type="GO" id="GO:0008061">
    <property type="term" value="F:chitin binding"/>
    <property type="evidence" value="ECO:0007669"/>
    <property type="project" value="UniProtKB-UniRule"/>
</dbReference>
<evidence type="ECO:0000313" key="21">
    <source>
        <dbReference type="Proteomes" id="UP001140502"/>
    </source>
</evidence>
<evidence type="ECO:0000256" key="1">
    <source>
        <dbReference type="ARBA" id="ARBA00000822"/>
    </source>
</evidence>
<evidence type="ECO:0000256" key="3">
    <source>
        <dbReference type="ARBA" id="ARBA00008682"/>
    </source>
</evidence>
<keyword evidence="10" id="KW-0119">Carbohydrate metabolism</keyword>
<evidence type="ECO:0000256" key="14">
    <source>
        <dbReference type="PROSITE-ProRule" id="PRU00261"/>
    </source>
</evidence>
<dbReference type="InterPro" id="IPR001579">
    <property type="entry name" value="Glyco_hydro_18_chit_AS"/>
</dbReference>
<dbReference type="OrthoDB" id="73875at2759"/>
<evidence type="ECO:0000256" key="4">
    <source>
        <dbReference type="ARBA" id="ARBA00012729"/>
    </source>
</evidence>
<dbReference type="Pfam" id="PF00187">
    <property type="entry name" value="Chitin_bind_1"/>
    <property type="match status" value="1"/>
</dbReference>
<evidence type="ECO:0000256" key="16">
    <source>
        <dbReference type="SAM" id="SignalP"/>
    </source>
</evidence>
<dbReference type="SUPFAM" id="SSF54556">
    <property type="entry name" value="Chitinase insertion domain"/>
    <property type="match status" value="1"/>
</dbReference>
<dbReference type="Proteomes" id="UP001140502">
    <property type="component" value="Unassembled WGS sequence"/>
</dbReference>
<comment type="caution">
    <text evidence="14">Lacks conserved residue(s) required for the propagation of feature annotation.</text>
</comment>
<evidence type="ECO:0000256" key="2">
    <source>
        <dbReference type="ARBA" id="ARBA00004613"/>
    </source>
</evidence>
<feature type="disulfide bond" evidence="14">
    <location>
        <begin position="455"/>
        <end position="467"/>
    </location>
</feature>
<feature type="domain" description="Chitin-binding type-1" evidence="17">
    <location>
        <begin position="430"/>
        <end position="500"/>
    </location>
</feature>
<dbReference type="Gene3D" id="3.20.20.80">
    <property type="entry name" value="Glycosidases"/>
    <property type="match status" value="2"/>
</dbReference>
<comment type="caution">
    <text evidence="20">The sequence shown here is derived from an EMBL/GenBank/DDBJ whole genome shotgun (WGS) entry which is preliminary data.</text>
</comment>
<comment type="similarity">
    <text evidence="3">Belongs to the glycosyl hydrolase 18 family. Chitinase class V subfamily.</text>
</comment>
<accession>A0A9W8W3M6</accession>
<keyword evidence="7 15" id="KW-0378">Hydrolase</keyword>
<dbReference type="CDD" id="cd00118">
    <property type="entry name" value="LysM"/>
    <property type="match status" value="1"/>
</dbReference>
<feature type="domain" description="LysM" evidence="18">
    <location>
        <begin position="304"/>
        <end position="350"/>
    </location>
</feature>
<evidence type="ECO:0000256" key="8">
    <source>
        <dbReference type="ARBA" id="ARBA00023024"/>
    </source>
</evidence>
<dbReference type="InterPro" id="IPR036861">
    <property type="entry name" value="Endochitinase-like_sf"/>
</dbReference>
<evidence type="ECO:0000256" key="13">
    <source>
        <dbReference type="ARBA" id="ARBA00044955"/>
    </source>
</evidence>
<evidence type="ECO:0000256" key="11">
    <source>
        <dbReference type="ARBA" id="ARBA00023295"/>
    </source>
</evidence>
<dbReference type="GO" id="GO:0006032">
    <property type="term" value="P:chitin catabolic process"/>
    <property type="evidence" value="ECO:0007669"/>
    <property type="project" value="UniProtKB-KW"/>
</dbReference>
<dbReference type="GO" id="GO:0008843">
    <property type="term" value="F:endochitinase activity"/>
    <property type="evidence" value="ECO:0007669"/>
    <property type="project" value="UniProtKB-EC"/>
</dbReference>
<keyword evidence="14" id="KW-1015">Disulfide bond</keyword>
<keyword evidence="9" id="KW-0843">Virulence</keyword>
<dbReference type="SUPFAM" id="SSF51445">
    <property type="entry name" value="(Trans)glycosidases"/>
    <property type="match status" value="1"/>
</dbReference>
<dbReference type="PANTHER" id="PTHR47700">
    <property type="entry name" value="V CHITINASE, PUTATIVE (AFU_ORTHOLOGUE AFUA_6G13720)-RELATED"/>
    <property type="match status" value="1"/>
</dbReference>
<sequence length="935" mass="101539">MRWKVRSCLPRLLLLSASASALTSLEQIEKNALPCPDACLGKGPADWSLYPSADKLAACPQPLLLSLGLSTAFDDEKTDSPIRACTLGNAKTKVNYLVESDYVDPEAMGKTNFGSARRRAAEVNSTCGAGPSEKLETPIRLSSFDTSIEPLGKDPGADVILATNTITHHLEKARASCDKTILFAYIRGTLVGLYAGSQVDRRKTIDALLPTFVQALQGGSDVRQAVEACDEGPASHVFGLMADPTGDFVAVQAAVKSWNEGKCVAGGKGSKTKHLSKLTAWGYTLAANARGHSARSLDARDTCRSIEAENGDTCETLAKRCGVSLGSFESANKATKDLCDKTPAGQPVCCSSGELPSIKAKIQSNGVCTSYDTKMGDICDTIAAKHGITVEDLENWNKKTWAWDGCGNLNPYVRICVSAGDPPMPASVWNAECGPTKNDTKPPGEGEELADLNPCPLNVCCNRWGMCGLTDEFCLKSTSNTGNPGTGQPGEGGCISNCERKLTNNGKAPEKYRKIGYFEAWNYDRPCQHMHVLDIDKSYSHIHFSFGEISVKEQFEAFKKAADLPAKKILAFGGWAFSNEAADTSLFRKAFSAGNREVFASRVVDFVSKNNLDGVDFDWEYPGATDIEGSDPGQKDDGDNYYEFLKVLRGKLPKDKSLSIAAPASYWYLKGFPIKKMAPLLDYIIFMTYDLHGTYLGERNKSRAKKGRCTGTAGYISDFEINEIIAKGGAIKTWYDEATDSDYLVYEGDEWVAYMSKVTKTRRMRDYRKLNFGGTTDWAIDLQGDFEKRYTSGRPVFLDPKVYETPSAACEAPCTLVFPPSKLSEATTIKPGKFTTSLEYGADGKTTIDGKETTAFITKTVTITVDVPEITTNSIMYSNVNVTQGQKNTDLVLRPSIKVPPIPVRVPDGEGGTTIRTLTLPPYPFSTKRPGSSGT</sequence>
<dbReference type="AlphaFoldDB" id="A0A9W8W3M6"/>
<dbReference type="PROSITE" id="PS01095">
    <property type="entry name" value="GH18_1"/>
    <property type="match status" value="1"/>
</dbReference>
<feature type="non-terminal residue" evidence="20">
    <location>
        <position position="935"/>
    </location>
</feature>
<feature type="domain" description="GH18" evidence="19">
    <location>
        <begin position="512"/>
        <end position="793"/>
    </location>
</feature>
<gene>
    <name evidence="20" type="ORF">N0V84_012581</name>
</gene>
<keyword evidence="11 15" id="KW-0326">Glycosidase</keyword>
<dbReference type="Gene3D" id="3.30.60.10">
    <property type="entry name" value="Endochitinase-like"/>
    <property type="match status" value="1"/>
</dbReference>
<dbReference type="EC" id="3.2.1.14" evidence="4"/>
<dbReference type="GO" id="GO:0005576">
    <property type="term" value="C:extracellular region"/>
    <property type="evidence" value="ECO:0007669"/>
    <property type="project" value="UniProtKB-SubCell"/>
</dbReference>
<evidence type="ECO:0000259" key="17">
    <source>
        <dbReference type="PROSITE" id="PS50941"/>
    </source>
</evidence>
<keyword evidence="5" id="KW-0964">Secreted</keyword>
<evidence type="ECO:0000256" key="7">
    <source>
        <dbReference type="ARBA" id="ARBA00022801"/>
    </source>
</evidence>
<evidence type="ECO:0000259" key="19">
    <source>
        <dbReference type="PROSITE" id="PS51910"/>
    </source>
</evidence>
<feature type="disulfide bond" evidence="14">
    <location>
        <begin position="494"/>
        <end position="498"/>
    </location>
</feature>
<dbReference type="EMBL" id="JAPEUR010000669">
    <property type="protein sequence ID" value="KAJ4307656.1"/>
    <property type="molecule type" value="Genomic_DNA"/>
</dbReference>
<evidence type="ECO:0000256" key="15">
    <source>
        <dbReference type="RuleBase" id="RU000489"/>
    </source>
</evidence>
<evidence type="ECO:0000259" key="18">
    <source>
        <dbReference type="PROSITE" id="PS51782"/>
    </source>
</evidence>